<dbReference type="InterPro" id="IPR007110">
    <property type="entry name" value="Ig-like_dom"/>
</dbReference>
<dbReference type="Gene3D" id="2.60.40.10">
    <property type="entry name" value="Immunoglobulins"/>
    <property type="match status" value="1"/>
</dbReference>
<dbReference type="AlphaFoldDB" id="A0A811YSP8"/>
<keyword evidence="6" id="KW-1185">Reference proteome</keyword>
<evidence type="ECO:0000256" key="2">
    <source>
        <dbReference type="ARBA" id="ARBA00022859"/>
    </source>
</evidence>
<evidence type="ECO:0000313" key="5">
    <source>
        <dbReference type="EMBL" id="CAD7680613.1"/>
    </source>
</evidence>
<evidence type="ECO:0000256" key="3">
    <source>
        <dbReference type="SAM" id="SignalP"/>
    </source>
</evidence>
<evidence type="ECO:0000313" key="6">
    <source>
        <dbReference type="Proteomes" id="UP000645828"/>
    </source>
</evidence>
<dbReference type="PANTHER" id="PTHR23268">
    <property type="entry name" value="T-CELL RECEPTOR BETA CHAIN"/>
    <property type="match status" value="1"/>
</dbReference>
<accession>A0A811YSP8</accession>
<organism evidence="5 6">
    <name type="scientific">Nyctereutes procyonoides</name>
    <name type="common">Raccoon dog</name>
    <name type="synonym">Canis procyonoides</name>
    <dbReference type="NCBI Taxonomy" id="34880"/>
    <lineage>
        <taxon>Eukaryota</taxon>
        <taxon>Metazoa</taxon>
        <taxon>Chordata</taxon>
        <taxon>Craniata</taxon>
        <taxon>Vertebrata</taxon>
        <taxon>Euteleostomi</taxon>
        <taxon>Mammalia</taxon>
        <taxon>Eutheria</taxon>
        <taxon>Laurasiatheria</taxon>
        <taxon>Carnivora</taxon>
        <taxon>Caniformia</taxon>
        <taxon>Canidae</taxon>
        <taxon>Nyctereutes</taxon>
    </lineage>
</organism>
<dbReference type="InterPro" id="IPR036179">
    <property type="entry name" value="Ig-like_dom_sf"/>
</dbReference>
<dbReference type="GO" id="GO:0005886">
    <property type="term" value="C:plasma membrane"/>
    <property type="evidence" value="ECO:0007669"/>
    <property type="project" value="TreeGrafter"/>
</dbReference>
<dbReference type="GO" id="GO:0007166">
    <property type="term" value="P:cell surface receptor signaling pathway"/>
    <property type="evidence" value="ECO:0007669"/>
    <property type="project" value="TreeGrafter"/>
</dbReference>
<reference evidence="5" key="1">
    <citation type="submission" date="2020-12" db="EMBL/GenBank/DDBJ databases">
        <authorList>
            <consortium name="Molecular Ecology Group"/>
        </authorList>
    </citation>
    <scope>NUCLEOTIDE SEQUENCE</scope>
    <source>
        <strain evidence="5">TBG_1078</strain>
    </source>
</reference>
<sequence length="146" mass="16031">MATRLLCCVTLCLLGREFTDAGVIQIPMHKVTTMGQGVTLGCEPISGHAVLFWHRQTSGQGWKLLIYFNNQSPVDYSGMPKERFSAEMSDKLFSILKIQPIEPGDSATYLCASSVDTVLQRHPFPVQKPGSFPFSLQPPAVLSSLS</sequence>
<dbReference type="GO" id="GO:0002376">
    <property type="term" value="P:immune system process"/>
    <property type="evidence" value="ECO:0007669"/>
    <property type="project" value="UniProtKB-KW"/>
</dbReference>
<dbReference type="InterPro" id="IPR013783">
    <property type="entry name" value="Ig-like_fold"/>
</dbReference>
<dbReference type="Proteomes" id="UP000645828">
    <property type="component" value="Unassembled WGS sequence"/>
</dbReference>
<proteinExistence type="predicted"/>
<protein>
    <submittedName>
        <fullName evidence="5">(raccoon dog) hypothetical protein</fullName>
    </submittedName>
</protein>
<dbReference type="Pfam" id="PF07686">
    <property type="entry name" value="V-set"/>
    <property type="match status" value="1"/>
</dbReference>
<dbReference type="EMBL" id="CAJHUB010000749">
    <property type="protein sequence ID" value="CAD7680613.1"/>
    <property type="molecule type" value="Genomic_DNA"/>
</dbReference>
<keyword evidence="2" id="KW-0391">Immunity</keyword>
<dbReference type="SUPFAM" id="SSF48726">
    <property type="entry name" value="Immunoglobulin"/>
    <property type="match status" value="1"/>
</dbReference>
<name>A0A811YSP8_NYCPR</name>
<feature type="signal peptide" evidence="3">
    <location>
        <begin position="1"/>
        <end position="21"/>
    </location>
</feature>
<dbReference type="InterPro" id="IPR050413">
    <property type="entry name" value="TCR_beta_variable"/>
</dbReference>
<feature type="chain" id="PRO_5032293269" evidence="3">
    <location>
        <begin position="22"/>
        <end position="146"/>
    </location>
</feature>
<comment type="caution">
    <text evidence="5">The sequence shown here is derived from an EMBL/GenBank/DDBJ whole genome shotgun (WGS) entry which is preliminary data.</text>
</comment>
<keyword evidence="1 3" id="KW-0732">Signal</keyword>
<dbReference type="PROSITE" id="PS50835">
    <property type="entry name" value="IG_LIKE"/>
    <property type="match status" value="1"/>
</dbReference>
<evidence type="ECO:0000256" key="1">
    <source>
        <dbReference type="ARBA" id="ARBA00022729"/>
    </source>
</evidence>
<evidence type="ECO:0000259" key="4">
    <source>
        <dbReference type="PROSITE" id="PS50835"/>
    </source>
</evidence>
<dbReference type="PANTHER" id="PTHR23268:SF14">
    <property type="entry name" value="T CELL RECEPTOR BETA VARIABLE 12-3-RELATED"/>
    <property type="match status" value="1"/>
</dbReference>
<dbReference type="InterPro" id="IPR013106">
    <property type="entry name" value="Ig_V-set"/>
</dbReference>
<feature type="domain" description="Ig-like" evidence="4">
    <location>
        <begin position="21"/>
        <end position="111"/>
    </location>
</feature>
<gene>
    <name evidence="5" type="ORF">NYPRO_LOCUS13405</name>
</gene>